<comment type="caution">
    <text evidence="1">The sequence shown here is derived from an EMBL/GenBank/DDBJ whole genome shotgun (WGS) entry which is preliminary data.</text>
</comment>
<dbReference type="Proteomes" id="UP001280415">
    <property type="component" value="Unassembled WGS sequence"/>
</dbReference>
<accession>A0AAW8YM40</accession>
<dbReference type="RefSeq" id="WP_317051919.1">
    <property type="nucleotide sequence ID" value="NZ_CP140878.1"/>
</dbReference>
<sequence length="156" mass="18048">MKYIQSMYNDSKDCFFTVHGLIDELETAKKQLSLFIELFNKRNLLGKNKLYISEKEIANIVGVSGTLTKGYIVDYANSLKKVVGIVCNVTDDNLISSTKHYYLIGAINRMPENEKYDISYCIEWVDFELDDIRESPINLEDNTVQQLFTDDWKPII</sequence>
<reference evidence="1" key="1">
    <citation type="journal article" date="2023" name="PeerJ">
        <title>Selection and evaluation of lactic acid bacteria from chicken feces in Thailand as potential probiotics.</title>
        <authorList>
            <person name="Khurajog B."/>
            <person name="Disastra Y."/>
            <person name="Lawwyne L.D."/>
            <person name="Sirichokchatchawan W."/>
            <person name="Niyomtham W."/>
            <person name="Yindee J."/>
            <person name="Hampson D.J."/>
            <person name="Prapasarakul N."/>
        </authorList>
    </citation>
    <scope>NUCLEOTIDE SEQUENCE</scope>
    <source>
        <strain evidence="1">BF14</strain>
    </source>
</reference>
<dbReference type="EMBL" id="JAWJAX010000002">
    <property type="protein sequence ID" value="MDV2910614.1"/>
    <property type="molecule type" value="Genomic_DNA"/>
</dbReference>
<proteinExistence type="predicted"/>
<reference evidence="1" key="2">
    <citation type="submission" date="2023-10" db="EMBL/GenBank/DDBJ databases">
        <authorList>
            <person name="Khurajog B."/>
        </authorList>
    </citation>
    <scope>NUCLEOTIDE SEQUENCE</scope>
    <source>
        <strain evidence="1">BF14</strain>
    </source>
</reference>
<organism evidence="1 2">
    <name type="scientific">Pediococcus acidilactici</name>
    <dbReference type="NCBI Taxonomy" id="1254"/>
    <lineage>
        <taxon>Bacteria</taxon>
        <taxon>Bacillati</taxon>
        <taxon>Bacillota</taxon>
        <taxon>Bacilli</taxon>
        <taxon>Lactobacillales</taxon>
        <taxon>Lactobacillaceae</taxon>
        <taxon>Pediococcus</taxon>
        <taxon>Pediococcus acidilactici group</taxon>
    </lineage>
</organism>
<gene>
    <name evidence="1" type="ORF">R0H03_01850</name>
</gene>
<dbReference type="AlphaFoldDB" id="A0AAW8YM40"/>
<protein>
    <submittedName>
        <fullName evidence="1">Uncharacterized protein</fullName>
    </submittedName>
</protein>
<evidence type="ECO:0000313" key="1">
    <source>
        <dbReference type="EMBL" id="MDV2910614.1"/>
    </source>
</evidence>
<evidence type="ECO:0000313" key="2">
    <source>
        <dbReference type="Proteomes" id="UP001280415"/>
    </source>
</evidence>
<name>A0AAW8YM40_PEDAC</name>